<sequence length="272" mass="29663">MSTKLHLFAQWIPKEQFHSDGSATSIFDKPAGPDSKGYTLSADPADVNVNKAVISSKHLPFHSLKSMTKKTTSSIPTTVAEGCSPSCLLSLNLFWCDTRLLGLYSMEGARPAAAYTTHAYATHIGHAIKSKPVRGVCAGRGRRDARHATHGCLICGDHPCFEIFTLTSLSFCFAYPGSFVYAAEMSPAVIYRLRRALSPGGDALAFTARGRAGGHSLRRAITAHALWTPYAIYERTHSMIYPGPRDNGRRKPAYNDLKPFSAILLCRATSRI</sequence>
<proteinExistence type="predicted"/>
<dbReference type="AlphaFoldDB" id="A0A4C1T3B3"/>
<evidence type="ECO:0000313" key="2">
    <source>
        <dbReference type="Proteomes" id="UP000299102"/>
    </source>
</evidence>
<evidence type="ECO:0000313" key="1">
    <source>
        <dbReference type="EMBL" id="GBP09003.1"/>
    </source>
</evidence>
<gene>
    <name evidence="1" type="ORF">EVAR_78356_1</name>
</gene>
<reference evidence="1 2" key="1">
    <citation type="journal article" date="2019" name="Commun. Biol.">
        <title>The bagworm genome reveals a unique fibroin gene that provides high tensile strength.</title>
        <authorList>
            <person name="Kono N."/>
            <person name="Nakamura H."/>
            <person name="Ohtoshi R."/>
            <person name="Tomita M."/>
            <person name="Numata K."/>
            <person name="Arakawa K."/>
        </authorList>
    </citation>
    <scope>NUCLEOTIDE SEQUENCE [LARGE SCALE GENOMIC DNA]</scope>
</reference>
<name>A0A4C1T3B3_EUMVA</name>
<organism evidence="1 2">
    <name type="scientific">Eumeta variegata</name>
    <name type="common">Bagworm moth</name>
    <name type="synonym">Eumeta japonica</name>
    <dbReference type="NCBI Taxonomy" id="151549"/>
    <lineage>
        <taxon>Eukaryota</taxon>
        <taxon>Metazoa</taxon>
        <taxon>Ecdysozoa</taxon>
        <taxon>Arthropoda</taxon>
        <taxon>Hexapoda</taxon>
        <taxon>Insecta</taxon>
        <taxon>Pterygota</taxon>
        <taxon>Neoptera</taxon>
        <taxon>Endopterygota</taxon>
        <taxon>Lepidoptera</taxon>
        <taxon>Glossata</taxon>
        <taxon>Ditrysia</taxon>
        <taxon>Tineoidea</taxon>
        <taxon>Psychidae</taxon>
        <taxon>Oiketicinae</taxon>
        <taxon>Eumeta</taxon>
    </lineage>
</organism>
<keyword evidence="2" id="KW-1185">Reference proteome</keyword>
<comment type="caution">
    <text evidence="1">The sequence shown here is derived from an EMBL/GenBank/DDBJ whole genome shotgun (WGS) entry which is preliminary data.</text>
</comment>
<dbReference type="EMBL" id="BGZK01000033">
    <property type="protein sequence ID" value="GBP09003.1"/>
    <property type="molecule type" value="Genomic_DNA"/>
</dbReference>
<dbReference type="Proteomes" id="UP000299102">
    <property type="component" value="Unassembled WGS sequence"/>
</dbReference>
<protein>
    <submittedName>
        <fullName evidence="1">Uncharacterized protein</fullName>
    </submittedName>
</protein>
<accession>A0A4C1T3B3</accession>